<proteinExistence type="predicted"/>
<gene>
    <name evidence="2" type="ORF">B0H64DRAFT_409730</name>
</gene>
<sequence length="459" mass="51258">MQANPEHEELYRRAATDPRSISRAERNAIWGHPPPEEEDRLCVAKTGHTRAGLVVKAIENKDELTLCEAQILCSGRSVNYDIPQYAGPPSLDLLETSLLQYLKEPTPLEKLRNEAVDQLSAVRSAEEVTAVTNATSRRRVFKMAEIEAREEKWREFERARRLKVGTPWMRGMLRDGLLEDGAECWGFVVFRTGCYHGDEGEAAWQRFRDYLPKVAATSILHWNSGPELQPSLRVLFVEDKELESASNEQLRAKFKKMRDGARGDHLPKGIRTNCFLVADEAVIESEAAQAPYTPRYTDDIEMGVEILDDDPVVYIRAVDPDYVAPAVPAEATTKETAGDITGLRTTPTSGNSSSVAPEPTNVGAKEAGDEMADFKGEATMALPRVFDWLHAVCFYAERGITPTWDARKGWHTVHVQTKKPEAWIRNWSPNSGGVEYIHVRRSAVPGPWQVTGAPPSLPP</sequence>
<feature type="region of interest" description="Disordered" evidence="1">
    <location>
        <begin position="1"/>
        <end position="36"/>
    </location>
</feature>
<dbReference type="RefSeq" id="XP_062655197.1">
    <property type="nucleotide sequence ID" value="XM_062804736.1"/>
</dbReference>
<accession>A0AAE0H809</accession>
<feature type="compositionally biased region" description="Polar residues" evidence="1">
    <location>
        <begin position="343"/>
        <end position="355"/>
    </location>
</feature>
<feature type="compositionally biased region" description="Basic and acidic residues" evidence="1">
    <location>
        <begin position="1"/>
        <end position="26"/>
    </location>
</feature>
<reference evidence="2" key="2">
    <citation type="submission" date="2023-06" db="EMBL/GenBank/DDBJ databases">
        <authorList>
            <consortium name="Lawrence Berkeley National Laboratory"/>
            <person name="Haridas S."/>
            <person name="Hensen N."/>
            <person name="Bonometti L."/>
            <person name="Westerberg I."/>
            <person name="Brannstrom I.O."/>
            <person name="Guillou S."/>
            <person name="Cros-Aarteil S."/>
            <person name="Calhoun S."/>
            <person name="Kuo A."/>
            <person name="Mondo S."/>
            <person name="Pangilinan J."/>
            <person name="Riley R."/>
            <person name="Labutti K."/>
            <person name="Andreopoulos B."/>
            <person name="Lipzen A."/>
            <person name="Chen C."/>
            <person name="Yanf M."/>
            <person name="Daum C."/>
            <person name="Ng V."/>
            <person name="Clum A."/>
            <person name="Steindorff A."/>
            <person name="Ohm R."/>
            <person name="Martin F."/>
            <person name="Silar P."/>
            <person name="Natvig D."/>
            <person name="Lalanne C."/>
            <person name="Gautier V."/>
            <person name="Ament-Velasquez S.L."/>
            <person name="Kruys A."/>
            <person name="Hutchinson M.I."/>
            <person name="Powell A.J."/>
            <person name="Barry K."/>
            <person name="Miller A.N."/>
            <person name="Grigoriev I.V."/>
            <person name="Debuchy R."/>
            <person name="Gladieux P."/>
            <person name="Thoren M.H."/>
            <person name="Johannesson H."/>
        </authorList>
    </citation>
    <scope>NUCLEOTIDE SEQUENCE</scope>
    <source>
        <strain evidence="2">CBS 168.71</strain>
    </source>
</reference>
<comment type="caution">
    <text evidence="2">The sequence shown here is derived from an EMBL/GenBank/DDBJ whole genome shotgun (WGS) entry which is preliminary data.</text>
</comment>
<name>A0AAE0H809_9PEZI</name>
<dbReference type="EMBL" id="JAUEPN010000009">
    <property type="protein sequence ID" value="KAK3291683.1"/>
    <property type="molecule type" value="Genomic_DNA"/>
</dbReference>
<protein>
    <submittedName>
        <fullName evidence="2">Uncharacterized protein</fullName>
    </submittedName>
</protein>
<organism evidence="2 3">
    <name type="scientific">Chaetomium fimeti</name>
    <dbReference type="NCBI Taxonomy" id="1854472"/>
    <lineage>
        <taxon>Eukaryota</taxon>
        <taxon>Fungi</taxon>
        <taxon>Dikarya</taxon>
        <taxon>Ascomycota</taxon>
        <taxon>Pezizomycotina</taxon>
        <taxon>Sordariomycetes</taxon>
        <taxon>Sordariomycetidae</taxon>
        <taxon>Sordariales</taxon>
        <taxon>Chaetomiaceae</taxon>
        <taxon>Chaetomium</taxon>
    </lineage>
</organism>
<dbReference type="AlphaFoldDB" id="A0AAE0H809"/>
<evidence type="ECO:0000313" key="3">
    <source>
        <dbReference type="Proteomes" id="UP001278766"/>
    </source>
</evidence>
<feature type="region of interest" description="Disordered" evidence="1">
    <location>
        <begin position="335"/>
        <end position="362"/>
    </location>
</feature>
<evidence type="ECO:0000256" key="1">
    <source>
        <dbReference type="SAM" id="MobiDB-lite"/>
    </source>
</evidence>
<keyword evidence="3" id="KW-1185">Reference proteome</keyword>
<evidence type="ECO:0000313" key="2">
    <source>
        <dbReference type="EMBL" id="KAK3291683.1"/>
    </source>
</evidence>
<dbReference type="Proteomes" id="UP001278766">
    <property type="component" value="Unassembled WGS sequence"/>
</dbReference>
<dbReference type="GeneID" id="87841684"/>
<reference evidence="2" key="1">
    <citation type="journal article" date="2023" name="Mol. Phylogenet. Evol.">
        <title>Genome-scale phylogeny and comparative genomics of the fungal order Sordariales.</title>
        <authorList>
            <person name="Hensen N."/>
            <person name="Bonometti L."/>
            <person name="Westerberg I."/>
            <person name="Brannstrom I.O."/>
            <person name="Guillou S."/>
            <person name="Cros-Aarteil S."/>
            <person name="Calhoun S."/>
            <person name="Haridas S."/>
            <person name="Kuo A."/>
            <person name="Mondo S."/>
            <person name="Pangilinan J."/>
            <person name="Riley R."/>
            <person name="LaButti K."/>
            <person name="Andreopoulos B."/>
            <person name="Lipzen A."/>
            <person name="Chen C."/>
            <person name="Yan M."/>
            <person name="Daum C."/>
            <person name="Ng V."/>
            <person name="Clum A."/>
            <person name="Steindorff A."/>
            <person name="Ohm R.A."/>
            <person name="Martin F."/>
            <person name="Silar P."/>
            <person name="Natvig D.O."/>
            <person name="Lalanne C."/>
            <person name="Gautier V."/>
            <person name="Ament-Velasquez S.L."/>
            <person name="Kruys A."/>
            <person name="Hutchinson M.I."/>
            <person name="Powell A.J."/>
            <person name="Barry K."/>
            <person name="Miller A.N."/>
            <person name="Grigoriev I.V."/>
            <person name="Debuchy R."/>
            <person name="Gladieux P."/>
            <person name="Hiltunen Thoren M."/>
            <person name="Johannesson H."/>
        </authorList>
    </citation>
    <scope>NUCLEOTIDE SEQUENCE</scope>
    <source>
        <strain evidence="2">CBS 168.71</strain>
    </source>
</reference>